<gene>
    <name evidence="2" type="ORF">FBZ93_103380</name>
</gene>
<keyword evidence="3" id="KW-1185">Reference proteome</keyword>
<evidence type="ECO:0000313" key="2">
    <source>
        <dbReference type="EMBL" id="TWC05363.1"/>
    </source>
</evidence>
<keyword evidence="2" id="KW-0489">Methyltransferase</keyword>
<dbReference type="EMBL" id="VITY01000003">
    <property type="protein sequence ID" value="TWC05363.1"/>
    <property type="molecule type" value="Genomic_DNA"/>
</dbReference>
<organism evidence="2 3">
    <name type="scientific">Bradyrhizobium macuxiense</name>
    <dbReference type="NCBI Taxonomy" id="1755647"/>
    <lineage>
        <taxon>Bacteria</taxon>
        <taxon>Pseudomonadati</taxon>
        <taxon>Pseudomonadota</taxon>
        <taxon>Alphaproteobacteria</taxon>
        <taxon>Hyphomicrobiales</taxon>
        <taxon>Nitrobacteraceae</taxon>
        <taxon>Bradyrhizobium</taxon>
    </lineage>
</organism>
<protein>
    <submittedName>
        <fullName evidence="2">Methyltransferase family protein</fullName>
    </submittedName>
</protein>
<dbReference type="Pfam" id="PF13649">
    <property type="entry name" value="Methyltransf_25"/>
    <property type="match status" value="1"/>
</dbReference>
<dbReference type="GO" id="GO:0032259">
    <property type="term" value="P:methylation"/>
    <property type="evidence" value="ECO:0007669"/>
    <property type="project" value="UniProtKB-KW"/>
</dbReference>
<name>A0A560MCN2_9BRAD</name>
<comment type="caution">
    <text evidence="2">The sequence shown here is derived from an EMBL/GenBank/DDBJ whole genome shotgun (WGS) entry which is preliminary data.</text>
</comment>
<dbReference type="InterPro" id="IPR041698">
    <property type="entry name" value="Methyltransf_25"/>
</dbReference>
<dbReference type="Proteomes" id="UP000321304">
    <property type="component" value="Unassembled WGS sequence"/>
</dbReference>
<sequence>MDWSLWLNEYYKDELARTEAACGRGEPAYEAFKWIDDPYLWNVLLWKEYDGFDAIKATIPDPPDAGTQKNWSGRSGMELGAAVIETYRLIHDKLRLHLDKPFEECSVLDYGCGWGSVLRYFMKDVPLRNLHGCDPHKGIIQVAQRSNPRADIVLSDSLPKRLPFNQKFDVAYALSIWTHLSPVASDVCLDAVHAALEDRGLFLLTVRPPAYAFYEPISKLPGWDQQKITETVRRDGFYFYPQSYPVDGEMTYGETIITKQYIEQHWTDRFDIVDVGMNGISPYQSIIVLRKKSRPH</sequence>
<dbReference type="GO" id="GO:0008168">
    <property type="term" value="F:methyltransferase activity"/>
    <property type="evidence" value="ECO:0007669"/>
    <property type="project" value="UniProtKB-KW"/>
</dbReference>
<accession>A0A560MCN2</accession>
<dbReference type="Gene3D" id="3.40.50.150">
    <property type="entry name" value="Vaccinia Virus protein VP39"/>
    <property type="match status" value="1"/>
</dbReference>
<feature type="domain" description="Methyltransferase" evidence="1">
    <location>
        <begin position="107"/>
        <end position="200"/>
    </location>
</feature>
<evidence type="ECO:0000313" key="3">
    <source>
        <dbReference type="Proteomes" id="UP000321304"/>
    </source>
</evidence>
<proteinExistence type="predicted"/>
<dbReference type="SUPFAM" id="SSF53335">
    <property type="entry name" value="S-adenosyl-L-methionine-dependent methyltransferases"/>
    <property type="match status" value="1"/>
</dbReference>
<evidence type="ECO:0000259" key="1">
    <source>
        <dbReference type="Pfam" id="PF13649"/>
    </source>
</evidence>
<keyword evidence="2" id="KW-0808">Transferase</keyword>
<dbReference type="AlphaFoldDB" id="A0A560MCN2"/>
<dbReference type="InterPro" id="IPR029063">
    <property type="entry name" value="SAM-dependent_MTases_sf"/>
</dbReference>
<reference evidence="2 3" key="1">
    <citation type="submission" date="2019-06" db="EMBL/GenBank/DDBJ databases">
        <title>Genomic Encyclopedia of Type Strains, Phase IV (KMG-V): Genome sequencing to study the core and pangenomes of soil and plant-associated prokaryotes.</title>
        <authorList>
            <person name="Whitman W."/>
        </authorList>
    </citation>
    <scope>NUCLEOTIDE SEQUENCE [LARGE SCALE GENOMIC DNA]</scope>
    <source>
        <strain evidence="2 3">BR 10355</strain>
    </source>
</reference>
<dbReference type="CDD" id="cd02440">
    <property type="entry name" value="AdoMet_MTases"/>
    <property type="match status" value="1"/>
</dbReference>